<dbReference type="PANTHER" id="PTHR30135:SF3">
    <property type="entry name" value="GLUCONEOGENESIS FACTOR-RELATED"/>
    <property type="match status" value="1"/>
</dbReference>
<dbReference type="GO" id="GO:0008360">
    <property type="term" value="P:regulation of cell shape"/>
    <property type="evidence" value="ECO:0007669"/>
    <property type="project" value="UniProtKB-UniRule"/>
</dbReference>
<evidence type="ECO:0000256" key="1">
    <source>
        <dbReference type="ARBA" id="ARBA00022490"/>
    </source>
</evidence>
<comment type="caution">
    <text evidence="3">The sequence shown here is derived from an EMBL/GenBank/DDBJ whole genome shotgun (WGS) entry which is preliminary data.</text>
</comment>
<dbReference type="SUPFAM" id="SSF142338">
    <property type="entry name" value="CofD-like"/>
    <property type="match status" value="1"/>
</dbReference>
<dbReference type="HAMAP" id="MF_00973">
    <property type="entry name" value="Gluconeogen_factor"/>
    <property type="match status" value="1"/>
</dbReference>
<gene>
    <name evidence="3" type="primary">yvcK</name>
    <name evidence="3" type="ORF">GRF59_28455</name>
</gene>
<dbReference type="RefSeq" id="WP_160501090.1">
    <property type="nucleotide sequence ID" value="NZ_WUBI01000009.1"/>
</dbReference>
<evidence type="ECO:0000313" key="3">
    <source>
        <dbReference type="EMBL" id="MWV47515.1"/>
    </source>
</evidence>
<comment type="subcellular location">
    <subcellularLocation>
        <location evidence="2">Cytoplasm</location>
    </subcellularLocation>
</comment>
<dbReference type="EMBL" id="WUBI01000009">
    <property type="protein sequence ID" value="MWV47515.1"/>
    <property type="molecule type" value="Genomic_DNA"/>
</dbReference>
<dbReference type="CDD" id="cd07187">
    <property type="entry name" value="YvcK_like"/>
    <property type="match status" value="1"/>
</dbReference>
<dbReference type="GO" id="GO:0005737">
    <property type="term" value="C:cytoplasm"/>
    <property type="evidence" value="ECO:0007669"/>
    <property type="project" value="UniProtKB-SubCell"/>
</dbReference>
<evidence type="ECO:0000256" key="2">
    <source>
        <dbReference type="HAMAP-Rule" id="MF_00973"/>
    </source>
</evidence>
<dbReference type="PANTHER" id="PTHR30135">
    <property type="entry name" value="UNCHARACTERIZED PROTEIN YVCK-RELATED"/>
    <property type="match status" value="1"/>
</dbReference>
<proteinExistence type="inferred from homology"/>
<dbReference type="AlphaFoldDB" id="A0A7X3IPS3"/>
<dbReference type="NCBIfam" id="TIGR01826">
    <property type="entry name" value="CofD_related"/>
    <property type="match status" value="1"/>
</dbReference>
<sequence length="327" mass="35619">MRVAEQKRERPRIVVMGGGTGLSVMLRGLKEMPLDITAIVTVADDGGSSGILRSELQMPPPGDIRNVLTALADVEPLMSEMMRYRFSSGSGLAGHSLGNLILAAMTDISGDFVTAVRELSRVFAVRGRVLPAAGEAVVLSAEMEDGSIVTGESKIPEAGLRIKRVFLEPEVEPLPEAVAAIEEADAILIGPGSLYTSILPNLLVPKLAEAVMASEAIKIFVCNVMTQPGETDGYTVSDHLQAIYDHIGKHLFDYVIVNSGDIPPQVQDKYAEKGAKPVELDYEEVTNLGYKVIADTLVLFRTYLRHDADKLSHHIYQLVQDWILRKR</sequence>
<dbReference type="InterPro" id="IPR010119">
    <property type="entry name" value="Gluconeogen_factor"/>
</dbReference>
<evidence type="ECO:0000313" key="4">
    <source>
        <dbReference type="Proteomes" id="UP000460318"/>
    </source>
</evidence>
<dbReference type="InterPro" id="IPR002882">
    <property type="entry name" value="CofD"/>
</dbReference>
<keyword evidence="1 2" id="KW-0963">Cytoplasm</keyword>
<dbReference type="Pfam" id="PF01933">
    <property type="entry name" value="CofD"/>
    <property type="match status" value="1"/>
</dbReference>
<comment type="similarity">
    <text evidence="2">Belongs to the gluconeogenesis factor family.</text>
</comment>
<dbReference type="Gene3D" id="3.40.50.10680">
    <property type="entry name" value="CofD-like domains"/>
    <property type="match status" value="1"/>
</dbReference>
<reference evidence="3 4" key="1">
    <citation type="submission" date="2019-12" db="EMBL/GenBank/DDBJ databases">
        <title>Paenibacillus sp. nov., an endophytic bacterium isolated from the stem of Dendrobium.</title>
        <authorList>
            <person name="Zhao R."/>
        </authorList>
    </citation>
    <scope>NUCLEOTIDE SEQUENCE [LARGE SCALE GENOMIC DNA]</scope>
    <source>
        <strain evidence="3 4">HJL G12</strain>
    </source>
</reference>
<organism evidence="3 4">
    <name type="scientific">Paenibacillus dendrobii</name>
    <dbReference type="NCBI Taxonomy" id="2691084"/>
    <lineage>
        <taxon>Bacteria</taxon>
        <taxon>Bacillati</taxon>
        <taxon>Bacillota</taxon>
        <taxon>Bacilli</taxon>
        <taxon>Bacillales</taxon>
        <taxon>Paenibacillaceae</taxon>
        <taxon>Paenibacillus</taxon>
    </lineage>
</organism>
<dbReference type="InterPro" id="IPR038136">
    <property type="entry name" value="CofD-like_dom_sf"/>
</dbReference>
<protein>
    <recommendedName>
        <fullName evidence="2">Gluconeogenesis factor</fullName>
    </recommendedName>
</protein>
<dbReference type="GO" id="GO:0043743">
    <property type="term" value="F:LPPG:FO 2-phospho-L-lactate transferase activity"/>
    <property type="evidence" value="ECO:0007669"/>
    <property type="project" value="InterPro"/>
</dbReference>
<name>A0A7X3IPS3_9BACL</name>
<dbReference type="Proteomes" id="UP000460318">
    <property type="component" value="Unassembled WGS sequence"/>
</dbReference>
<keyword evidence="4" id="KW-1185">Reference proteome</keyword>
<comment type="function">
    <text evidence="2">Required for morphogenesis under gluconeogenic growth conditions.</text>
</comment>
<accession>A0A7X3IPS3</accession>